<evidence type="ECO:0000313" key="2">
    <source>
        <dbReference type="EMBL" id="RHL54070.1"/>
    </source>
</evidence>
<evidence type="ECO:0000313" key="3">
    <source>
        <dbReference type="Proteomes" id="UP000283616"/>
    </source>
</evidence>
<name>A0A415LVM2_BACT4</name>
<sequence length="89" mass="9769">MKKVFYPLACFLAAGVLVSCSSQRKAETAPKEQSANEVAVSYSKSLKAAEMDSLQLPVDADGYITIFDGKTFNGWRGYGKDRVPSKWTI</sequence>
<comment type="caution">
    <text evidence="2">The sequence shown here is derived from an EMBL/GenBank/DDBJ whole genome shotgun (WGS) entry which is preliminary data.</text>
</comment>
<dbReference type="PROSITE" id="PS51257">
    <property type="entry name" value="PROKAR_LIPOPROTEIN"/>
    <property type="match status" value="1"/>
</dbReference>
<feature type="chain" id="PRO_5019487895" evidence="1">
    <location>
        <begin position="27"/>
        <end position="89"/>
    </location>
</feature>
<feature type="signal peptide" evidence="1">
    <location>
        <begin position="1"/>
        <end position="26"/>
    </location>
</feature>
<dbReference type="Gene3D" id="2.60.120.560">
    <property type="entry name" value="Exo-inulinase, domain 1"/>
    <property type="match status" value="1"/>
</dbReference>
<feature type="non-terminal residue" evidence="2">
    <location>
        <position position="89"/>
    </location>
</feature>
<proteinExistence type="predicted"/>
<dbReference type="EMBL" id="QROV01000031">
    <property type="protein sequence ID" value="RHL54070.1"/>
    <property type="molecule type" value="Genomic_DNA"/>
</dbReference>
<dbReference type="AlphaFoldDB" id="A0A415LVM2"/>
<accession>A0A415LVM2</accession>
<gene>
    <name evidence="2" type="ORF">DW011_21190</name>
</gene>
<keyword evidence="1" id="KW-0732">Signal</keyword>
<organism evidence="2 3">
    <name type="scientific">Bacteroides thetaiotaomicron</name>
    <dbReference type="NCBI Taxonomy" id="818"/>
    <lineage>
        <taxon>Bacteria</taxon>
        <taxon>Pseudomonadati</taxon>
        <taxon>Bacteroidota</taxon>
        <taxon>Bacteroidia</taxon>
        <taxon>Bacteroidales</taxon>
        <taxon>Bacteroidaceae</taxon>
        <taxon>Bacteroides</taxon>
    </lineage>
</organism>
<evidence type="ECO:0000256" key="1">
    <source>
        <dbReference type="SAM" id="SignalP"/>
    </source>
</evidence>
<protein>
    <submittedName>
        <fullName evidence="2">DUF1080 domain-containing protein</fullName>
    </submittedName>
</protein>
<reference evidence="2 3" key="1">
    <citation type="submission" date="2018-08" db="EMBL/GenBank/DDBJ databases">
        <title>A genome reference for cultivated species of the human gut microbiota.</title>
        <authorList>
            <person name="Zou Y."/>
            <person name="Xue W."/>
            <person name="Luo G."/>
        </authorList>
    </citation>
    <scope>NUCLEOTIDE SEQUENCE [LARGE SCALE GENOMIC DNA]</scope>
    <source>
        <strain evidence="2 3">AF37-12</strain>
    </source>
</reference>
<dbReference type="Proteomes" id="UP000283616">
    <property type="component" value="Unassembled WGS sequence"/>
</dbReference>